<feature type="chain" id="PRO_5047310552" evidence="2">
    <location>
        <begin position="27"/>
        <end position="642"/>
    </location>
</feature>
<dbReference type="SUPFAM" id="SSF56300">
    <property type="entry name" value="Metallo-dependent phosphatases"/>
    <property type="match status" value="1"/>
</dbReference>
<evidence type="ECO:0000256" key="1">
    <source>
        <dbReference type="SAM" id="MobiDB-lite"/>
    </source>
</evidence>
<dbReference type="PANTHER" id="PTHR43143">
    <property type="entry name" value="METALLOPHOSPHOESTERASE, CALCINEURIN SUPERFAMILY"/>
    <property type="match status" value="1"/>
</dbReference>
<name>A0ABX9PV46_9GAMM</name>
<comment type="caution">
    <text evidence="4">The sequence shown here is derived from an EMBL/GenBank/DDBJ whole genome shotgun (WGS) entry which is preliminary data.</text>
</comment>
<dbReference type="InterPro" id="IPR004843">
    <property type="entry name" value="Calcineurin-like_PHP"/>
</dbReference>
<feature type="compositionally biased region" description="Low complexity" evidence="1">
    <location>
        <begin position="57"/>
        <end position="66"/>
    </location>
</feature>
<feature type="domain" description="Calcineurin-like phosphoesterase" evidence="3">
    <location>
        <begin position="295"/>
        <end position="487"/>
    </location>
</feature>
<feature type="compositionally biased region" description="Basic and acidic residues" evidence="1">
    <location>
        <begin position="85"/>
        <end position="102"/>
    </location>
</feature>
<dbReference type="Pfam" id="PF00149">
    <property type="entry name" value="Metallophos"/>
    <property type="match status" value="1"/>
</dbReference>
<dbReference type="InterPro" id="IPR029052">
    <property type="entry name" value="Metallo-depent_PP-like"/>
</dbReference>
<evidence type="ECO:0000313" key="4">
    <source>
        <dbReference type="EMBL" id="RKF68493.1"/>
    </source>
</evidence>
<feature type="region of interest" description="Disordered" evidence="1">
    <location>
        <begin position="57"/>
        <end position="102"/>
    </location>
</feature>
<dbReference type="InterPro" id="IPR051918">
    <property type="entry name" value="STPP_CPPED1"/>
</dbReference>
<evidence type="ECO:0000313" key="5">
    <source>
        <dbReference type="Proteomes" id="UP000284853"/>
    </source>
</evidence>
<proteinExistence type="predicted"/>
<dbReference type="Gene3D" id="3.60.21.10">
    <property type="match status" value="1"/>
</dbReference>
<evidence type="ECO:0000256" key="2">
    <source>
        <dbReference type="SAM" id="SignalP"/>
    </source>
</evidence>
<dbReference type="GeneID" id="302708936"/>
<feature type="signal peptide" evidence="2">
    <location>
        <begin position="1"/>
        <end position="26"/>
    </location>
</feature>
<keyword evidence="5" id="KW-1185">Reference proteome</keyword>
<evidence type="ECO:0000259" key="3">
    <source>
        <dbReference type="Pfam" id="PF00149"/>
    </source>
</evidence>
<accession>A0ABX9PV46</accession>
<keyword evidence="2" id="KW-0732">Signal</keyword>
<dbReference type="EMBL" id="NSDJ01000001">
    <property type="protein sequence ID" value="RKF68493.1"/>
    <property type="molecule type" value="Genomic_DNA"/>
</dbReference>
<sequence length="642" mass="71192">MNISKKKTKKTLTLAILSIISATSYAASTYTAPGITFMDSGSESAGSISAGSIPAGSISSDSISPGTNVPASIIDGRTYNSDAHGQGHTESPEDSVDPDKNTHAVMSDNLNTLYSASSTNEQPVITTNGDFAFTSGEVNYKVNGEERKIDYTISSDTVQDVELSLGTFKTRTLEKIKNEQGDSTVSYGSLGSPKGWGETGTKGEIYSANWSDGLHFFEAKQDGNPSRNKWYYPENNKDNKWWKIVHSIEYYAITSDPQYARTPDGVDQKEQAKPAIYNQYQVLNSLKSTYGDAFKGTIINGDITDFGHDWQWTEMKKALGTLNHDYWYGLGNHDYENNVDDCFTNNCAVRSIRELTNNLKSRKNINAIDYNVISGYSFPSLSTNYTGSFSYSFDMSGIRFLQLNNYAEYTKQFSGFSMKDARKYTVKVTPSVDWLEQQLADARKQGKAIILLSHIKNMGAANSRLQKMTAKNSDYDITAIFNGHTHEMSVGDYYANSGATFKETFLLVEVNNLKRELSIYEVSDNNLKTKKLEATIPLKLSAVDKTIKENSFRVTLKNGGGYIGVYKVKYVREDGSNATIDHRLALGNTVTVEVPRGAKNVQVIGKTKTGRSLYNVSLNDYKNVCIKSWGTLPKNLHWAYCG</sequence>
<reference evidence="4 5" key="1">
    <citation type="submission" date="2017-08" db="EMBL/GenBank/DDBJ databases">
        <title>Comparative genomics of bacteria isolated from necrotic lesions of AOD affected trees.</title>
        <authorList>
            <person name="Doonan J."/>
            <person name="Denman S."/>
            <person name="Mcdonald J.E."/>
        </authorList>
    </citation>
    <scope>NUCLEOTIDE SEQUENCE [LARGE SCALE GENOMIC DNA]</scope>
    <source>
        <strain evidence="4 5">CIP 105588</strain>
    </source>
</reference>
<dbReference type="PANTHER" id="PTHR43143:SF1">
    <property type="entry name" value="SERINE_THREONINE-PROTEIN PHOSPHATASE CPPED1"/>
    <property type="match status" value="1"/>
</dbReference>
<dbReference type="RefSeq" id="WP_120160757.1">
    <property type="nucleotide sequence ID" value="NZ_NSDJ01000001.1"/>
</dbReference>
<dbReference type="Proteomes" id="UP000284853">
    <property type="component" value="Unassembled WGS sequence"/>
</dbReference>
<organism evidence="4 5">
    <name type="scientific">Rahnella variigena</name>
    <dbReference type="NCBI Taxonomy" id="574964"/>
    <lineage>
        <taxon>Bacteria</taxon>
        <taxon>Pseudomonadati</taxon>
        <taxon>Pseudomonadota</taxon>
        <taxon>Gammaproteobacteria</taxon>
        <taxon>Enterobacterales</taxon>
        <taxon>Yersiniaceae</taxon>
        <taxon>Rahnella</taxon>
    </lineage>
</organism>
<gene>
    <name evidence="4" type="ORF">CKQ54_08985</name>
</gene>
<protein>
    <submittedName>
        <fullName evidence="4">Metallophosphoesterase</fullName>
    </submittedName>
</protein>